<dbReference type="Pfam" id="PF04410">
    <property type="entry name" value="Gar1"/>
    <property type="match status" value="1"/>
</dbReference>
<dbReference type="SUPFAM" id="SSF50447">
    <property type="entry name" value="Translation proteins"/>
    <property type="match status" value="1"/>
</dbReference>
<keyword evidence="6 7" id="KW-0539">Nucleus</keyword>
<dbReference type="OrthoDB" id="21550at2759"/>
<proteinExistence type="inferred from homology"/>
<evidence type="ECO:0000256" key="7">
    <source>
        <dbReference type="RuleBase" id="RU364004"/>
    </source>
</evidence>
<dbReference type="InterPro" id="IPR038664">
    <property type="entry name" value="Gar1/Naf1_Cbf5-bd_sf"/>
</dbReference>
<dbReference type="GO" id="GO:0001522">
    <property type="term" value="P:pseudouridine synthesis"/>
    <property type="evidence" value="ECO:0007669"/>
    <property type="project" value="InterPro"/>
</dbReference>
<keyword evidence="7" id="KW-0687">Ribonucleoprotein</keyword>
<keyword evidence="2 7" id="KW-0690">Ribosome biogenesis</keyword>
<dbReference type="GO" id="GO:0006364">
    <property type="term" value="P:rRNA processing"/>
    <property type="evidence" value="ECO:0007669"/>
    <property type="project" value="UniProtKB-KW"/>
</dbReference>
<feature type="region of interest" description="Disordered" evidence="8">
    <location>
        <begin position="212"/>
        <end position="254"/>
    </location>
</feature>
<sequence>MEANLPTNAAATDAQPAIDSEVANDCPAMSHSSVPVAEDVSADDESSSSSSSSSDSDEGDAIAFNASDYSDDEPMTDDAPMTRNELPNPPPTLPPITHLPSTATLHPLGHVHAHVDSSLTIRGAAPGVTRVLDVDTLVALEDRRVVGVIAEVFGPVAQPMYSVRFASPEEARGVGVGERVYYAEEWARAVETGRLRLARGTDASNIYDEEVGEEQMEFSDDEEERAAKQRRRKGRRAEPEATAAAAAGAPSVAGRKLQSYGDLFDADLGF</sequence>
<dbReference type="InterPro" id="IPR040309">
    <property type="entry name" value="Naf1"/>
</dbReference>
<dbReference type="AlphaFoldDB" id="A0A9W8HLA2"/>
<feature type="compositionally biased region" description="Polar residues" evidence="8">
    <location>
        <begin position="1"/>
        <end position="10"/>
    </location>
</feature>
<comment type="similarity">
    <text evidence="7">Belongs to the GAR1 family.</text>
</comment>
<feature type="region of interest" description="Disordered" evidence="8">
    <location>
        <begin position="1"/>
        <end position="101"/>
    </location>
</feature>
<organism evidence="9 10">
    <name type="scientific">Coemansia interrupta</name>
    <dbReference type="NCBI Taxonomy" id="1126814"/>
    <lineage>
        <taxon>Eukaryota</taxon>
        <taxon>Fungi</taxon>
        <taxon>Fungi incertae sedis</taxon>
        <taxon>Zoopagomycota</taxon>
        <taxon>Kickxellomycotina</taxon>
        <taxon>Kickxellomycetes</taxon>
        <taxon>Kickxellales</taxon>
        <taxon>Kickxellaceae</taxon>
        <taxon>Coemansia</taxon>
    </lineage>
</organism>
<comment type="subunit">
    <text evidence="7">Component of the small nucleolar ribonucleoprotein particles containing H/ACA-type snoRNAs (H/ACA snoRNPs).</text>
</comment>
<reference evidence="9" key="1">
    <citation type="submission" date="2022-07" db="EMBL/GenBank/DDBJ databases">
        <title>Phylogenomic reconstructions and comparative analyses of Kickxellomycotina fungi.</title>
        <authorList>
            <person name="Reynolds N.K."/>
            <person name="Stajich J.E."/>
            <person name="Barry K."/>
            <person name="Grigoriev I.V."/>
            <person name="Crous P."/>
            <person name="Smith M.E."/>
        </authorList>
    </citation>
    <scope>NUCLEOTIDE SEQUENCE</scope>
    <source>
        <strain evidence="9">BCRC 34489</strain>
    </source>
</reference>
<keyword evidence="10" id="KW-1185">Reference proteome</keyword>
<dbReference type="InterPro" id="IPR009000">
    <property type="entry name" value="Transl_B-barrel_sf"/>
</dbReference>
<protein>
    <recommendedName>
        <fullName evidence="7">H/ACA ribonucleoprotein complex subunit</fullName>
    </recommendedName>
</protein>
<name>A0A9W8HLA2_9FUNG</name>
<evidence type="ECO:0000256" key="6">
    <source>
        <dbReference type="ARBA" id="ARBA00023242"/>
    </source>
</evidence>
<feature type="compositionally biased region" description="Low complexity" evidence="8">
    <location>
        <begin position="240"/>
        <end position="250"/>
    </location>
</feature>
<evidence type="ECO:0000256" key="2">
    <source>
        <dbReference type="ARBA" id="ARBA00022517"/>
    </source>
</evidence>
<comment type="function">
    <text evidence="7">Required for ribosome biogenesis. Part of a complex which catalyzes pseudouridylation of rRNA. This involves the isomerization of uridine such that the ribose is subsequently attached to C5, instead of the normal N1. Pseudouridine ("psi") residues may serve to stabilize the conformation of rRNAs.</text>
</comment>
<dbReference type="PANTHER" id="PTHR31633:SF1">
    <property type="entry name" value="H_ACA RIBONUCLEOPROTEIN COMPLEX NON-CORE SUBUNIT NAF1"/>
    <property type="match status" value="1"/>
</dbReference>
<dbReference type="Gene3D" id="2.40.10.230">
    <property type="entry name" value="Probable tRNA pseudouridine synthase domain"/>
    <property type="match status" value="1"/>
</dbReference>
<dbReference type="EMBL" id="JANBUM010000012">
    <property type="protein sequence ID" value="KAJ2787790.1"/>
    <property type="molecule type" value="Genomic_DNA"/>
</dbReference>
<feature type="compositionally biased region" description="Acidic residues" evidence="8">
    <location>
        <begin position="212"/>
        <end position="224"/>
    </location>
</feature>
<comment type="similarity">
    <text evidence="1">Belongs to the NAF1 family.</text>
</comment>
<dbReference type="PANTHER" id="PTHR31633">
    <property type="entry name" value="H/ACA RIBONUCLEOPROTEIN COMPLEX NON-CORE SUBUNIT NAF1"/>
    <property type="match status" value="1"/>
</dbReference>
<keyword evidence="3 7" id="KW-0698">rRNA processing</keyword>
<dbReference type="Proteomes" id="UP001140172">
    <property type="component" value="Unassembled WGS sequence"/>
</dbReference>
<dbReference type="GO" id="GO:0003723">
    <property type="term" value="F:RNA binding"/>
    <property type="evidence" value="ECO:0007669"/>
    <property type="project" value="UniProtKB-KW"/>
</dbReference>
<dbReference type="CDD" id="cd04301">
    <property type="entry name" value="NAT_SF"/>
    <property type="match status" value="1"/>
</dbReference>
<keyword evidence="5 7" id="KW-0694">RNA-binding</keyword>
<comment type="caution">
    <text evidence="9">The sequence shown here is derived from an EMBL/GenBank/DDBJ whole genome shotgun (WGS) entry which is preliminary data.</text>
</comment>
<keyword evidence="4" id="KW-0597">Phosphoprotein</keyword>
<dbReference type="GO" id="GO:0005730">
    <property type="term" value="C:nucleolus"/>
    <property type="evidence" value="ECO:0007669"/>
    <property type="project" value="UniProtKB-SubCell"/>
</dbReference>
<accession>A0A9W8HLA2</accession>
<evidence type="ECO:0000313" key="10">
    <source>
        <dbReference type="Proteomes" id="UP001140172"/>
    </source>
</evidence>
<evidence type="ECO:0000256" key="1">
    <source>
        <dbReference type="ARBA" id="ARBA00009801"/>
    </source>
</evidence>
<gene>
    <name evidence="9" type="ORF">GGI15_000422</name>
</gene>
<evidence type="ECO:0000256" key="4">
    <source>
        <dbReference type="ARBA" id="ARBA00022553"/>
    </source>
</evidence>
<comment type="subcellular location">
    <subcellularLocation>
        <location evidence="7">Nucleus</location>
        <location evidence="7">Nucleolus</location>
    </subcellularLocation>
</comment>
<dbReference type="GO" id="GO:0005732">
    <property type="term" value="C:sno(s)RNA-containing ribonucleoprotein complex"/>
    <property type="evidence" value="ECO:0007669"/>
    <property type="project" value="InterPro"/>
</dbReference>
<evidence type="ECO:0000313" key="9">
    <source>
        <dbReference type="EMBL" id="KAJ2787790.1"/>
    </source>
</evidence>
<evidence type="ECO:0000256" key="3">
    <source>
        <dbReference type="ARBA" id="ARBA00022552"/>
    </source>
</evidence>
<evidence type="ECO:0000256" key="5">
    <source>
        <dbReference type="ARBA" id="ARBA00022884"/>
    </source>
</evidence>
<dbReference type="InterPro" id="IPR007504">
    <property type="entry name" value="H/ACA_rnp_Gar1/Naf1"/>
</dbReference>
<evidence type="ECO:0000256" key="8">
    <source>
        <dbReference type="SAM" id="MobiDB-lite"/>
    </source>
</evidence>
<dbReference type="GO" id="GO:0000493">
    <property type="term" value="P:box H/ACA snoRNP assembly"/>
    <property type="evidence" value="ECO:0007669"/>
    <property type="project" value="InterPro"/>
</dbReference>